<feature type="region of interest" description="Disordered" evidence="1">
    <location>
        <begin position="90"/>
        <end position="109"/>
    </location>
</feature>
<keyword evidence="3" id="KW-1185">Reference proteome</keyword>
<sequence length="125" mass="14131">MSDYSENMDFSPSRQAEIAACEKLRNTVTGISALHKSLLNESLARSPSPRNSFIELYRMSTQAMAMKKEEMVSHRRKVFCNMDRAYVSLAPTPSKTRPPYKAVRPTTNKALPHFNSNSVHLISEP</sequence>
<proteinExistence type="predicted"/>
<evidence type="ECO:0000313" key="2">
    <source>
        <dbReference type="EMBL" id="GFY76958.1"/>
    </source>
</evidence>
<name>A0A8X6YR55_9ARAC</name>
<protein>
    <submittedName>
        <fullName evidence="2">Uncharacterized protein</fullName>
    </submittedName>
</protein>
<evidence type="ECO:0000313" key="3">
    <source>
        <dbReference type="Proteomes" id="UP000886998"/>
    </source>
</evidence>
<comment type="caution">
    <text evidence="2">The sequence shown here is derived from an EMBL/GenBank/DDBJ whole genome shotgun (WGS) entry which is preliminary data.</text>
</comment>
<reference evidence="2" key="1">
    <citation type="submission" date="2020-08" db="EMBL/GenBank/DDBJ databases">
        <title>Multicomponent nature underlies the extraordinary mechanical properties of spider dragline silk.</title>
        <authorList>
            <person name="Kono N."/>
            <person name="Nakamura H."/>
            <person name="Mori M."/>
            <person name="Yoshida Y."/>
            <person name="Ohtoshi R."/>
            <person name="Malay A.D."/>
            <person name="Moran D.A.P."/>
            <person name="Tomita M."/>
            <person name="Numata K."/>
            <person name="Arakawa K."/>
        </authorList>
    </citation>
    <scope>NUCLEOTIDE SEQUENCE</scope>
</reference>
<dbReference type="AlphaFoldDB" id="A0A8X6YR55"/>
<gene>
    <name evidence="2" type="ORF">TNIN_24831</name>
</gene>
<dbReference type="EMBL" id="BMAV01022243">
    <property type="protein sequence ID" value="GFY76958.1"/>
    <property type="molecule type" value="Genomic_DNA"/>
</dbReference>
<accession>A0A8X6YR55</accession>
<dbReference type="Proteomes" id="UP000886998">
    <property type="component" value="Unassembled WGS sequence"/>
</dbReference>
<organism evidence="2 3">
    <name type="scientific">Trichonephila inaurata madagascariensis</name>
    <dbReference type="NCBI Taxonomy" id="2747483"/>
    <lineage>
        <taxon>Eukaryota</taxon>
        <taxon>Metazoa</taxon>
        <taxon>Ecdysozoa</taxon>
        <taxon>Arthropoda</taxon>
        <taxon>Chelicerata</taxon>
        <taxon>Arachnida</taxon>
        <taxon>Araneae</taxon>
        <taxon>Araneomorphae</taxon>
        <taxon>Entelegynae</taxon>
        <taxon>Araneoidea</taxon>
        <taxon>Nephilidae</taxon>
        <taxon>Trichonephila</taxon>
        <taxon>Trichonephila inaurata</taxon>
    </lineage>
</organism>
<evidence type="ECO:0000256" key="1">
    <source>
        <dbReference type="SAM" id="MobiDB-lite"/>
    </source>
</evidence>